<keyword evidence="5 6" id="KW-0472">Membrane</keyword>
<keyword evidence="3 6" id="KW-0812">Transmembrane</keyword>
<keyword evidence="8" id="KW-1185">Reference proteome</keyword>
<comment type="similarity">
    <text evidence="6">Belongs to the LPG synthase family.</text>
</comment>
<gene>
    <name evidence="6" type="primary">mprF</name>
    <name evidence="7" type="ORF">SAMEA4364220_00469</name>
</gene>
<dbReference type="EMBL" id="LT906446">
    <property type="protein sequence ID" value="SNU95731.1"/>
    <property type="molecule type" value="Genomic_DNA"/>
</dbReference>
<dbReference type="Pfam" id="PF03706">
    <property type="entry name" value="LPG_synthase_TM"/>
    <property type="match status" value="1"/>
</dbReference>
<feature type="transmembrane region" description="Helical" evidence="6">
    <location>
        <begin position="6"/>
        <end position="26"/>
    </location>
</feature>
<dbReference type="GO" id="GO:0006629">
    <property type="term" value="P:lipid metabolic process"/>
    <property type="evidence" value="ECO:0007669"/>
    <property type="project" value="UniProtKB-KW"/>
</dbReference>
<dbReference type="GeneID" id="78506502"/>
<protein>
    <recommendedName>
        <fullName evidence="6">Phosphatidylglycerol lysyltransferase</fullName>
        <ecNumber evidence="6">2.3.2.3</ecNumber>
    </recommendedName>
    <alternativeName>
        <fullName evidence="6">Lysylphosphatidylglycerol synthase</fullName>
    </alternativeName>
</protein>
<dbReference type="GO" id="GO:0005886">
    <property type="term" value="C:plasma membrane"/>
    <property type="evidence" value="ECO:0007669"/>
    <property type="project" value="UniProtKB-SubCell"/>
</dbReference>
<comment type="subcellular location">
    <subcellularLocation>
        <location evidence="1 6">Cell membrane</location>
        <topology evidence="1 6">Multi-pass membrane protein</topology>
    </subcellularLocation>
</comment>
<feature type="transmembrane region" description="Helical" evidence="6">
    <location>
        <begin position="38"/>
        <end position="56"/>
    </location>
</feature>
<dbReference type="Proteomes" id="UP000215383">
    <property type="component" value="Chromosome 1"/>
</dbReference>
<evidence type="ECO:0000256" key="5">
    <source>
        <dbReference type="ARBA" id="ARBA00023136"/>
    </source>
</evidence>
<dbReference type="NCBIfam" id="TIGR00374">
    <property type="entry name" value="flippase-like domain"/>
    <property type="match status" value="1"/>
</dbReference>
<evidence type="ECO:0000256" key="2">
    <source>
        <dbReference type="ARBA" id="ARBA00022475"/>
    </source>
</evidence>
<feature type="transmembrane region" description="Helical" evidence="6">
    <location>
        <begin position="85"/>
        <end position="105"/>
    </location>
</feature>
<evidence type="ECO:0000256" key="6">
    <source>
        <dbReference type="RuleBase" id="RU363042"/>
    </source>
</evidence>
<evidence type="ECO:0000256" key="3">
    <source>
        <dbReference type="ARBA" id="ARBA00022692"/>
    </source>
</evidence>
<dbReference type="PANTHER" id="PTHR37693">
    <property type="entry name" value="PHOSPHATIDYLGLYCEROL LYSYLTRANSFERASE"/>
    <property type="match status" value="1"/>
</dbReference>
<feature type="transmembrane region" description="Helical" evidence="6">
    <location>
        <begin position="117"/>
        <end position="140"/>
    </location>
</feature>
<name>A0A239TDG1_9FIRM</name>
<dbReference type="RefSeq" id="WP_027889292.1">
    <property type="nucleotide sequence ID" value="NZ_JACJLZ010000043.1"/>
</dbReference>
<dbReference type="PANTHER" id="PTHR37693:SF1">
    <property type="entry name" value="INTEGRAL MEMBRANE PROTEIN"/>
    <property type="match status" value="1"/>
</dbReference>
<proteinExistence type="inferred from homology"/>
<accession>A0A239TDG1</accession>
<dbReference type="eggNOG" id="COG0392">
    <property type="taxonomic scope" value="Bacteria"/>
</dbReference>
<keyword evidence="6" id="KW-0443">Lipid metabolism</keyword>
<keyword evidence="4 6" id="KW-1133">Transmembrane helix</keyword>
<evidence type="ECO:0000256" key="4">
    <source>
        <dbReference type="ARBA" id="ARBA00022989"/>
    </source>
</evidence>
<feature type="transmembrane region" description="Helical" evidence="6">
    <location>
        <begin position="152"/>
        <end position="171"/>
    </location>
</feature>
<feature type="transmembrane region" description="Helical" evidence="6">
    <location>
        <begin position="219"/>
        <end position="239"/>
    </location>
</feature>
<dbReference type="GO" id="GO:0050071">
    <property type="term" value="F:phosphatidylglycerol lysyltransferase activity"/>
    <property type="evidence" value="ECO:0007669"/>
    <property type="project" value="UniProtKB-EC"/>
</dbReference>
<dbReference type="InterPro" id="IPR022791">
    <property type="entry name" value="L-PG_synthase/AglD"/>
</dbReference>
<evidence type="ECO:0000313" key="7">
    <source>
        <dbReference type="EMBL" id="SNU95731.1"/>
    </source>
</evidence>
<sequence length="328" mass="36567">MNRFYKRLIILIVLVSAISGGVIYFTVDINTLKSLTEFNSLAIIAAFCSIGFGLFLDGVRLVQLVNISNERISFSQALHVVFGNYFLALLTPGFSGGAIAQVLFLRHAGIPVGKATVIVIVRTVVSIMFLIMCMPFIFMHDAGVIPWISDDVLMIISSAAFLGIILLVWCFKHNYLDYFVIKMARRLSPKKARALLAFYRDNKLALKLLISSPWNMFKVFFTSGLSLLFIYGIVPILMSSLTDDFNLALVMGRMIILNILLYFSPTPGGSGIAEGGFILLFSSMLPEGTVGIVAVTWRLFAEYIPFLIGFYYTIKIFGRDFLNKPLIK</sequence>
<feature type="transmembrane region" description="Helical" evidence="6">
    <location>
        <begin position="303"/>
        <end position="322"/>
    </location>
</feature>
<keyword evidence="6" id="KW-0046">Antibiotic resistance</keyword>
<comment type="function">
    <text evidence="6">Catalyzes the transfer of a lysyl group from L-lysyl-tRNA(Lys) to membrane-bound phosphatidylglycerol (PG), which produces lysylphosphatidylglycerol (LPG), a major component of the bacterial membrane with a positive net charge. LPG synthesis contributes to bacterial virulence as it is involved in the resistance mechanism against cationic antimicrobial peptides (CAMP) produces by the host's immune system (defensins, cathelicidins) and by the competing microorganisms.</text>
</comment>
<comment type="catalytic activity">
    <reaction evidence="6">
        <text>L-lysyl-tRNA(Lys) + a 1,2-diacyl-sn-glycero-3-phospho-(1'-sn-glycerol) = a 1,2-diacyl-sn-glycero-3-phospho-1'-(3'-O-L-lysyl)-sn-glycerol + tRNA(Lys)</text>
        <dbReference type="Rhea" id="RHEA:10668"/>
        <dbReference type="Rhea" id="RHEA-COMP:9696"/>
        <dbReference type="Rhea" id="RHEA-COMP:9697"/>
        <dbReference type="ChEBI" id="CHEBI:64716"/>
        <dbReference type="ChEBI" id="CHEBI:75792"/>
        <dbReference type="ChEBI" id="CHEBI:78442"/>
        <dbReference type="ChEBI" id="CHEBI:78529"/>
        <dbReference type="EC" id="2.3.2.3"/>
    </reaction>
</comment>
<dbReference type="EC" id="2.3.2.3" evidence="6"/>
<keyword evidence="6" id="KW-0808">Transferase</keyword>
<dbReference type="AlphaFoldDB" id="A0A239TDG1"/>
<dbReference type="GO" id="GO:0046677">
    <property type="term" value="P:response to antibiotic"/>
    <property type="evidence" value="ECO:0007669"/>
    <property type="project" value="UniProtKB-KW"/>
</dbReference>
<organism evidence="7 8">
    <name type="scientific">Megamonas hypermegale</name>
    <dbReference type="NCBI Taxonomy" id="158847"/>
    <lineage>
        <taxon>Bacteria</taxon>
        <taxon>Bacillati</taxon>
        <taxon>Bacillota</taxon>
        <taxon>Negativicutes</taxon>
        <taxon>Selenomonadales</taxon>
        <taxon>Selenomonadaceae</taxon>
        <taxon>Megamonas</taxon>
    </lineage>
</organism>
<evidence type="ECO:0000313" key="8">
    <source>
        <dbReference type="Proteomes" id="UP000215383"/>
    </source>
</evidence>
<reference evidence="7 8" key="1">
    <citation type="submission" date="2017-06" db="EMBL/GenBank/DDBJ databases">
        <authorList>
            <consortium name="Pathogen Informatics"/>
        </authorList>
    </citation>
    <scope>NUCLEOTIDE SEQUENCE [LARGE SCALE GENOMIC DNA]</scope>
    <source>
        <strain evidence="7 8">NCTC10570</strain>
    </source>
</reference>
<keyword evidence="2" id="KW-1003">Cell membrane</keyword>
<evidence type="ECO:0000256" key="1">
    <source>
        <dbReference type="ARBA" id="ARBA00004651"/>
    </source>
</evidence>